<feature type="compositionally biased region" description="Acidic residues" evidence="1">
    <location>
        <begin position="62"/>
        <end position="75"/>
    </location>
</feature>
<dbReference type="AlphaFoldDB" id="A0A076F1C3"/>
<feature type="region of interest" description="Disordered" evidence="1">
    <location>
        <begin position="124"/>
        <end position="143"/>
    </location>
</feature>
<gene>
    <name evidence="2" type="ORF">EP51_34590</name>
</gene>
<dbReference type="eggNOG" id="ENOG50341DT">
    <property type="taxonomic scope" value="Bacteria"/>
</dbReference>
<sequence length="143" mass="15664">MDMSIEDGPGDTLSPSESLDSDDVRNNDGDDVVDPPDGWSEADKFGTTAREEREGESLDEKLSEEEPDVMLEEQSEVSLADLPDDQLTEDVDRVIDDEDIDIPVFGNKHADVVEGVIVQDSRTDRGQIDGSAEDGDSFFTVLD</sequence>
<dbReference type="Proteomes" id="UP000028488">
    <property type="component" value="Chromosome"/>
</dbReference>
<feature type="compositionally biased region" description="Basic and acidic residues" evidence="1">
    <location>
        <begin position="41"/>
        <end position="61"/>
    </location>
</feature>
<feature type="region of interest" description="Disordered" evidence="1">
    <location>
        <begin position="1"/>
        <end position="86"/>
    </location>
</feature>
<reference evidence="2 3" key="1">
    <citation type="submission" date="2014-07" db="EMBL/GenBank/DDBJ databases">
        <title>Genome Sequence of Rhodococcus opacus Strain R7, a Biodegrader of Mono- and Polycyclic Aromatic Hydrocarbons.</title>
        <authorList>
            <person name="Di Gennaro P."/>
            <person name="Zampolli J."/>
            <person name="Presti I."/>
            <person name="Cappelletti M."/>
            <person name="D'Ursi P."/>
            <person name="Orro A."/>
            <person name="Mezzelani A."/>
            <person name="Milanesi L."/>
        </authorList>
    </citation>
    <scope>NUCLEOTIDE SEQUENCE [LARGE SCALE GENOMIC DNA]</scope>
    <source>
        <strain evidence="2 3">R7</strain>
    </source>
</reference>
<proteinExistence type="predicted"/>
<name>A0A076F1C3_RHOOP</name>
<evidence type="ECO:0008006" key="4">
    <source>
        <dbReference type="Google" id="ProtNLM"/>
    </source>
</evidence>
<dbReference type="EMBL" id="CP008947">
    <property type="protein sequence ID" value="AII09494.1"/>
    <property type="molecule type" value="Genomic_DNA"/>
</dbReference>
<evidence type="ECO:0000313" key="2">
    <source>
        <dbReference type="EMBL" id="AII09494.1"/>
    </source>
</evidence>
<evidence type="ECO:0000256" key="1">
    <source>
        <dbReference type="SAM" id="MobiDB-lite"/>
    </source>
</evidence>
<evidence type="ECO:0000313" key="3">
    <source>
        <dbReference type="Proteomes" id="UP000028488"/>
    </source>
</evidence>
<accession>A0A076F1C3</accession>
<protein>
    <recommendedName>
        <fullName evidence="4">DUF5709 domain-containing protein</fullName>
    </recommendedName>
</protein>
<dbReference type="RefSeq" id="WP_037226914.1">
    <property type="nucleotide sequence ID" value="NZ_CP008947.1"/>
</dbReference>
<organism evidence="2 3">
    <name type="scientific">Rhodococcus opacus</name>
    <name type="common">Nocardia opaca</name>
    <dbReference type="NCBI Taxonomy" id="37919"/>
    <lineage>
        <taxon>Bacteria</taxon>
        <taxon>Bacillati</taxon>
        <taxon>Actinomycetota</taxon>
        <taxon>Actinomycetes</taxon>
        <taxon>Mycobacteriales</taxon>
        <taxon>Nocardiaceae</taxon>
        <taxon>Rhodococcus</taxon>
    </lineage>
</organism>